<gene>
    <name evidence="1" type="ORF">LEP1GSC067_2955</name>
</gene>
<evidence type="ECO:0000313" key="2">
    <source>
        <dbReference type="Proteomes" id="UP000011754"/>
    </source>
</evidence>
<comment type="caution">
    <text evidence="1">The sequence shown here is derived from an EMBL/GenBank/DDBJ whole genome shotgun (WGS) entry which is preliminary data.</text>
</comment>
<dbReference type="EMBL" id="AKWW02000064">
    <property type="protein sequence ID" value="EMF40974.1"/>
    <property type="molecule type" value="Genomic_DNA"/>
</dbReference>
<reference evidence="1 2" key="1">
    <citation type="submission" date="2013-01" db="EMBL/GenBank/DDBJ databases">
        <authorList>
            <person name="Harkins D.M."/>
            <person name="Durkin A.S."/>
            <person name="Brinkac L.M."/>
            <person name="Haft D.H."/>
            <person name="Selengut J.D."/>
            <person name="Sanka R."/>
            <person name="DePew J."/>
            <person name="Purushe J."/>
            <person name="Hartskeerl R.A."/>
            <person name="Ahmed A."/>
            <person name="van der Linden H."/>
            <person name="Goris M.G.A."/>
            <person name="Vinetz J.M."/>
            <person name="Sutton G.G."/>
            <person name="Nierman W.C."/>
            <person name="Fouts D.E."/>
        </authorList>
    </citation>
    <scope>NUCLEOTIDE SEQUENCE [LARGE SCALE GENOMIC DNA]</scope>
    <source>
        <strain evidence="1 2">TE 1992</strain>
    </source>
</reference>
<dbReference type="AlphaFoldDB" id="M3CHU4"/>
<dbReference type="Proteomes" id="UP000011754">
    <property type="component" value="Unassembled WGS sequence"/>
</dbReference>
<accession>M3CHU4</accession>
<evidence type="ECO:0000313" key="1">
    <source>
        <dbReference type="EMBL" id="EMF40974.1"/>
    </source>
</evidence>
<evidence type="ECO:0008006" key="3">
    <source>
        <dbReference type="Google" id="ProtNLM"/>
    </source>
</evidence>
<protein>
    <recommendedName>
        <fullName evidence="3">Lipoprotein</fullName>
    </recommendedName>
</protein>
<name>M3CHU4_LEPIR</name>
<dbReference type="PROSITE" id="PS51257">
    <property type="entry name" value="PROKAR_LIPOPROTEIN"/>
    <property type="match status" value="1"/>
</dbReference>
<proteinExistence type="predicted"/>
<organism evidence="1 2">
    <name type="scientific">Leptospira interrogans serovar Lora str. TE 1992</name>
    <dbReference type="NCBI Taxonomy" id="1193028"/>
    <lineage>
        <taxon>Bacteria</taxon>
        <taxon>Pseudomonadati</taxon>
        <taxon>Spirochaetota</taxon>
        <taxon>Spirochaetia</taxon>
        <taxon>Leptospirales</taxon>
        <taxon>Leptospiraceae</taxon>
        <taxon>Leptospira</taxon>
    </lineage>
</organism>
<sequence>MKYLYILLFIFIQACVPAKILNVSAPGPNDLWIQLLIREKIKEIMDNENLFDTITYEDSNNLILKKLYYLEHLTQRLLVKI</sequence>